<dbReference type="EMBL" id="BEXT01000001">
    <property type="protein sequence ID" value="GBC62265.1"/>
    <property type="molecule type" value="Genomic_DNA"/>
</dbReference>
<evidence type="ECO:0000313" key="5">
    <source>
        <dbReference type="Proteomes" id="UP000288096"/>
    </source>
</evidence>
<dbReference type="PANTHER" id="PTHR37529">
    <property type="entry name" value="TRANSPOSASE INSG FOR INSERTION SEQUENCE ELEMENT IS4-RELATED"/>
    <property type="match status" value="1"/>
</dbReference>
<name>A0A401G1Q7_9BACT</name>
<comment type="caution">
    <text evidence="4">The sequence shown here is derived from an EMBL/GenBank/DDBJ whole genome shotgun (WGS) entry which is preliminary data.</text>
</comment>
<reference evidence="5" key="1">
    <citation type="submission" date="2017-11" db="EMBL/GenBank/DDBJ databases">
        <authorList>
            <person name="Watanabe M."/>
            <person name="Kojima H."/>
        </authorList>
    </citation>
    <scope>NUCLEOTIDE SEQUENCE [LARGE SCALE GENOMIC DNA]</scope>
    <source>
        <strain evidence="5">Tokyo 01</strain>
    </source>
</reference>
<dbReference type="GO" id="GO:0006313">
    <property type="term" value="P:DNA transposition"/>
    <property type="evidence" value="ECO:0007669"/>
    <property type="project" value="InterPro"/>
</dbReference>
<dbReference type="EMBL" id="BEXT01000001">
    <property type="protein sequence ID" value="GBC63149.1"/>
    <property type="molecule type" value="Genomic_DNA"/>
</dbReference>
<dbReference type="GO" id="GO:0004803">
    <property type="term" value="F:transposase activity"/>
    <property type="evidence" value="ECO:0007669"/>
    <property type="project" value="InterPro"/>
</dbReference>
<dbReference type="SUPFAM" id="SSF53098">
    <property type="entry name" value="Ribonuclease H-like"/>
    <property type="match status" value="1"/>
</dbReference>
<dbReference type="EMBL" id="BEXT01000001">
    <property type="protein sequence ID" value="GBC61277.1"/>
    <property type="molecule type" value="Genomic_DNA"/>
</dbReference>
<dbReference type="AlphaFoldDB" id="A0A401G1Q7"/>
<dbReference type="OrthoDB" id="9794050at2"/>
<dbReference type="InterPro" id="IPR047952">
    <property type="entry name" value="Transpos_IS4"/>
</dbReference>
<dbReference type="InterPro" id="IPR012337">
    <property type="entry name" value="RNaseH-like_sf"/>
</dbReference>
<keyword evidence="5" id="KW-1185">Reference proteome</keyword>
<sequence>MPKLIESLNNLINSDTFCSGHKNNQNDFTRKRILPFHSLICLLLNMNNQSYQTELDQYFKVVNHLEIAERFLYKANLTKARAKLKYEAFIELSDHMVHNFYENFQFQTWHGFNLFAVDGSTLRVPDEKTISEHFGAWNSVKGEKPCPKARVSQMFDVLNKITVDAIISPKSEGENELAAFHFLKLMPGDLILLDRGYPAHWLFRLILSMNADFCARISCNQWKVVKKFYKSGKKEQIVKIGPSPVSKQKCSQMGPDQKLIRLRLIRIELETGETEILITSLTDTEKYPHKVFAELYHLRWPVEEDYKALKYRLQVENFSGKSVHSVYQDFHAKVFSKNLTAVIATTTREKIIQKSRDLEFDHQINFAQALSKIKDTVVLLFNRPLENIIVIVAKIRKIFIQTTESVRPNRKFQRRHRVKQKRFFFEYKTNC</sequence>
<protein>
    <submittedName>
        <fullName evidence="2 4">Transposase</fullName>
    </submittedName>
</protein>
<dbReference type="NCBIfam" id="NF033592">
    <property type="entry name" value="transpos_IS4_1"/>
    <property type="match status" value="1"/>
</dbReference>
<organism evidence="4 5">
    <name type="scientific">Desulfonema ishimotonii</name>
    <dbReference type="NCBI Taxonomy" id="45657"/>
    <lineage>
        <taxon>Bacteria</taxon>
        <taxon>Pseudomonadati</taxon>
        <taxon>Thermodesulfobacteriota</taxon>
        <taxon>Desulfobacteria</taxon>
        <taxon>Desulfobacterales</taxon>
        <taxon>Desulfococcaceae</taxon>
        <taxon>Desulfonema</taxon>
    </lineage>
</organism>
<proteinExistence type="predicted"/>
<evidence type="ECO:0000259" key="1">
    <source>
        <dbReference type="Pfam" id="PF01609"/>
    </source>
</evidence>
<evidence type="ECO:0000313" key="3">
    <source>
        <dbReference type="EMBL" id="GBC62265.1"/>
    </source>
</evidence>
<evidence type="ECO:0000313" key="4">
    <source>
        <dbReference type="EMBL" id="GBC63149.1"/>
    </source>
</evidence>
<feature type="domain" description="Transposase IS4-like" evidence="1">
    <location>
        <begin position="112"/>
        <end position="336"/>
    </location>
</feature>
<dbReference type="Proteomes" id="UP000288096">
    <property type="component" value="Unassembled WGS sequence"/>
</dbReference>
<gene>
    <name evidence="2" type="ORF">DENIS_2237</name>
    <name evidence="3" type="ORF">DENIS_3234</name>
    <name evidence="4" type="ORF">DENIS_4142</name>
</gene>
<accession>A0A401G1Q7</accession>
<reference evidence="5" key="3">
    <citation type="submission" date="2019-01" db="EMBL/GenBank/DDBJ databases">
        <title>Genome sequence of Desulfonema ishimotonii strain Tokyo 01.</title>
        <authorList>
            <person name="Fukui M."/>
        </authorList>
    </citation>
    <scope>NUCLEOTIDE SEQUENCE [LARGE SCALE GENOMIC DNA]</scope>
    <source>
        <strain evidence="5">Tokyo 01</strain>
    </source>
</reference>
<dbReference type="PANTHER" id="PTHR37529:SF1">
    <property type="entry name" value="TRANSPOSASE INSG FOR INSERTION SEQUENCE ELEMENT IS4-RELATED"/>
    <property type="match status" value="1"/>
</dbReference>
<dbReference type="Pfam" id="PF01609">
    <property type="entry name" value="DDE_Tnp_1"/>
    <property type="match status" value="1"/>
</dbReference>
<dbReference type="GO" id="GO:0003677">
    <property type="term" value="F:DNA binding"/>
    <property type="evidence" value="ECO:0007669"/>
    <property type="project" value="InterPro"/>
</dbReference>
<dbReference type="InterPro" id="IPR002559">
    <property type="entry name" value="Transposase_11"/>
</dbReference>
<evidence type="ECO:0000313" key="2">
    <source>
        <dbReference type="EMBL" id="GBC61277.1"/>
    </source>
</evidence>
<reference evidence="4" key="2">
    <citation type="journal article" date="2019" name="Front. Microbiol.">
        <title>Genomic Characteristics of Desulfonema ishimotonii Tokyo 01T Implying Horizontal Gene Transfer Among Phylogenetically Dispersed Filamentous Gliding Bacteria.</title>
        <authorList>
            <person name="Watanabe M."/>
            <person name="Kojima H."/>
            <person name="Umezawa K."/>
            <person name="Fukui M."/>
        </authorList>
    </citation>
    <scope>NUCLEOTIDE SEQUENCE</scope>
    <source>
        <strain evidence="4">Tokyo 01</strain>
    </source>
</reference>
<dbReference type="RefSeq" id="WP_124328584.1">
    <property type="nucleotide sequence ID" value="NZ_BEXT01000001.1"/>
</dbReference>